<protein>
    <submittedName>
        <fullName evidence="2">Chromosome stability protein 9</fullName>
    </submittedName>
</protein>
<feature type="region of interest" description="Disordered" evidence="1">
    <location>
        <begin position="74"/>
        <end position="93"/>
    </location>
</feature>
<comment type="caution">
    <text evidence="2">The sequence shown here is derived from an EMBL/GenBank/DDBJ whole genome shotgun (WGS) entry which is preliminary data.</text>
</comment>
<sequence length="286" mass="32803">MLLIQNVYNAANFQVSGLSEQCQYYQKVCLTLKEKCGRQQQLLFKAKQELDNIPKLRNRIKELEEKLKYSSSSDVDRVRRVSKSNSNVPPTVDLTQENDDEQFISKFKSNRVLKATVNRKSRDNIVREHSSDIGMPMTQETFAVAESTHISKNTPITSDNSGNIKPVRSSIVGIMNRSTNRIDPLKNSQNSITGNNSRIPELLSRLKLKRNHTVEERSNQMTQRTFLMSQKVNNETIRDILNPPLGYNALQLRRSSNSQQINTTKKRSSTDSSLRISSNNKFRRLK</sequence>
<evidence type="ECO:0000313" key="2">
    <source>
        <dbReference type="EMBL" id="KAL3231411.1"/>
    </source>
</evidence>
<name>A0ABR4NST4_9SACH</name>
<dbReference type="Proteomes" id="UP001623330">
    <property type="component" value="Unassembled WGS sequence"/>
</dbReference>
<gene>
    <name evidence="2" type="ORF">RNJ44_00446</name>
</gene>
<accession>A0ABR4NST4</accession>
<feature type="region of interest" description="Disordered" evidence="1">
    <location>
        <begin position="256"/>
        <end position="286"/>
    </location>
</feature>
<organism evidence="2 3">
    <name type="scientific">Nakaseomyces bracarensis</name>
    <dbReference type="NCBI Taxonomy" id="273131"/>
    <lineage>
        <taxon>Eukaryota</taxon>
        <taxon>Fungi</taxon>
        <taxon>Dikarya</taxon>
        <taxon>Ascomycota</taxon>
        <taxon>Saccharomycotina</taxon>
        <taxon>Saccharomycetes</taxon>
        <taxon>Saccharomycetales</taxon>
        <taxon>Saccharomycetaceae</taxon>
        <taxon>Nakaseomyces</taxon>
    </lineage>
</organism>
<keyword evidence="3" id="KW-1185">Reference proteome</keyword>
<dbReference type="EMBL" id="JBEVYD010000007">
    <property type="protein sequence ID" value="KAL3231411.1"/>
    <property type="molecule type" value="Genomic_DNA"/>
</dbReference>
<reference evidence="2 3" key="1">
    <citation type="submission" date="2024-05" db="EMBL/GenBank/DDBJ databases">
        <title>Long read based assembly of the Candida bracarensis genome reveals expanded adhesin content.</title>
        <authorList>
            <person name="Marcet-Houben M."/>
            <person name="Ksiezopolska E."/>
            <person name="Gabaldon T."/>
        </authorList>
    </citation>
    <scope>NUCLEOTIDE SEQUENCE [LARGE SCALE GENOMIC DNA]</scope>
    <source>
        <strain evidence="2 3">CBM6</strain>
    </source>
</reference>
<evidence type="ECO:0000313" key="3">
    <source>
        <dbReference type="Proteomes" id="UP001623330"/>
    </source>
</evidence>
<proteinExistence type="predicted"/>
<evidence type="ECO:0000256" key="1">
    <source>
        <dbReference type="SAM" id="MobiDB-lite"/>
    </source>
</evidence>